<dbReference type="RefSeq" id="WP_307424434.1">
    <property type="nucleotide sequence ID" value="NZ_JAUSVK010000001.1"/>
</dbReference>
<gene>
    <name evidence="3" type="ORF">J3R73_001485</name>
</gene>
<proteinExistence type="predicted"/>
<evidence type="ECO:0000313" key="3">
    <source>
        <dbReference type="EMBL" id="MDQ0391693.1"/>
    </source>
</evidence>
<feature type="domain" description="PIN" evidence="1">
    <location>
        <begin position="45"/>
        <end position="112"/>
    </location>
</feature>
<evidence type="ECO:0000259" key="2">
    <source>
        <dbReference type="Pfam" id="PF26343"/>
    </source>
</evidence>
<comment type="caution">
    <text evidence="3">The sequence shown here is derived from an EMBL/GenBank/DDBJ whole genome shotgun (WGS) entry which is preliminary data.</text>
</comment>
<accession>A0ABU0FAP1</accession>
<protein>
    <submittedName>
        <fullName evidence="3">Nucleic acid-binding protein</fullName>
    </submittedName>
</protein>
<sequence>MARFTAFLDASVLYPAAIRDILLELAVGDLYFAKWSNRVHDEWIHAVLRNRTDLTRDQLERTRRLMNAHVRDALVIDFEPLIDGLSLSDRDDRHVLAAAIKGRADLIVTANLKDFPSSALERWDIEALHPDEFLRHQFHLRQPAFLNAVRTVRMRLKKPPRSALDYLDTLRQHGLLATASEIEPFSQFI</sequence>
<organism evidence="3 4">
    <name type="scientific">Labrys monachus</name>
    <dbReference type="NCBI Taxonomy" id="217067"/>
    <lineage>
        <taxon>Bacteria</taxon>
        <taxon>Pseudomonadati</taxon>
        <taxon>Pseudomonadota</taxon>
        <taxon>Alphaproteobacteria</taxon>
        <taxon>Hyphomicrobiales</taxon>
        <taxon>Xanthobacteraceae</taxon>
        <taxon>Labrys</taxon>
    </lineage>
</organism>
<reference evidence="3 4" key="1">
    <citation type="submission" date="2023-07" db="EMBL/GenBank/DDBJ databases">
        <title>Genomic Encyclopedia of Type Strains, Phase IV (KMG-IV): sequencing the most valuable type-strain genomes for metagenomic binning, comparative biology and taxonomic classification.</title>
        <authorList>
            <person name="Goeker M."/>
        </authorList>
    </citation>
    <scope>NUCLEOTIDE SEQUENCE [LARGE SCALE GENOMIC DNA]</scope>
    <source>
        <strain evidence="3 4">DSM 5896</strain>
    </source>
</reference>
<name>A0ABU0FAP1_9HYPH</name>
<keyword evidence="4" id="KW-1185">Reference proteome</keyword>
<dbReference type="InterPro" id="IPR002716">
    <property type="entry name" value="PIN_dom"/>
</dbReference>
<dbReference type="EMBL" id="JAUSVK010000001">
    <property type="protein sequence ID" value="MDQ0391693.1"/>
    <property type="molecule type" value="Genomic_DNA"/>
</dbReference>
<dbReference type="InterPro" id="IPR058652">
    <property type="entry name" value="VapC50_C"/>
</dbReference>
<dbReference type="Pfam" id="PF26343">
    <property type="entry name" value="VapC50_C"/>
    <property type="match status" value="1"/>
</dbReference>
<evidence type="ECO:0000313" key="4">
    <source>
        <dbReference type="Proteomes" id="UP001237448"/>
    </source>
</evidence>
<dbReference type="Proteomes" id="UP001237448">
    <property type="component" value="Unassembled WGS sequence"/>
</dbReference>
<dbReference type="Pfam" id="PF13470">
    <property type="entry name" value="PIN_3"/>
    <property type="match status" value="1"/>
</dbReference>
<feature type="domain" description="VapC50 C-terminal" evidence="2">
    <location>
        <begin position="130"/>
        <end position="183"/>
    </location>
</feature>
<evidence type="ECO:0000259" key="1">
    <source>
        <dbReference type="Pfam" id="PF13470"/>
    </source>
</evidence>